<dbReference type="PROSITE" id="PS00346">
    <property type="entry name" value="ETS_DOMAIN_2"/>
    <property type="match status" value="1"/>
</dbReference>
<dbReference type="RefSeq" id="XP_013920786.1">
    <property type="nucleotide sequence ID" value="XM_014065311.1"/>
</dbReference>
<dbReference type="Gene3D" id="1.10.10.10">
    <property type="entry name" value="Winged helix-like DNA-binding domain superfamily/Winged helix DNA-binding domain"/>
    <property type="match status" value="1"/>
</dbReference>
<name>A0A6I9Y2K6_9SAUR</name>
<comment type="similarity">
    <text evidence="1 3">Belongs to the ETS family.</text>
</comment>
<dbReference type="InterPro" id="IPR046328">
    <property type="entry name" value="ETS_fam"/>
</dbReference>
<sequence length="264" mass="30403">MLDLDYAQPDGSQYGYVFPSGFISDLDSYKQEPTFPPCLGDPESSPESCMNWLEMQEPGYEPFEIGHLAQLQNVQVSYPPGTYPQAQLSLEPIYNHEGMVPAQNSAMIFKDEYNTEIYQPYEQYSAPREICSPLSEEGEFHKDGRNLEVSSESDPDENPFFRFDPGPRRKLRLYQFLLELLEGGDMKECVWWVQRDAGIFQFSSKHKELLAHRWGQQKGNRKKMTYQKMARALRNYGKTGEICKVKKKLTYQFGTSLLSPSPSS</sequence>
<keyword evidence="5" id="KW-1185">Reference proteome</keyword>
<evidence type="ECO:0000259" key="4">
    <source>
        <dbReference type="PROSITE" id="PS50061"/>
    </source>
</evidence>
<dbReference type="InterPro" id="IPR036390">
    <property type="entry name" value="WH_DNA-bd_sf"/>
</dbReference>
<keyword evidence="3" id="KW-0539">Nucleus</keyword>
<dbReference type="CTD" id="6689"/>
<dbReference type="SMART" id="SM00413">
    <property type="entry name" value="ETS"/>
    <property type="match status" value="1"/>
</dbReference>
<dbReference type="Proteomes" id="UP000504617">
    <property type="component" value="Unplaced"/>
</dbReference>
<dbReference type="KEGG" id="tsr:106548006"/>
<evidence type="ECO:0000313" key="6">
    <source>
        <dbReference type="RefSeq" id="XP_013920786.1"/>
    </source>
</evidence>
<evidence type="ECO:0000313" key="5">
    <source>
        <dbReference type="Proteomes" id="UP000504617"/>
    </source>
</evidence>
<dbReference type="InterPro" id="IPR000418">
    <property type="entry name" value="Ets_dom"/>
</dbReference>
<protein>
    <submittedName>
        <fullName evidence="6">Transcription factor Spi-B isoform X1</fullName>
    </submittedName>
</protein>
<dbReference type="PANTHER" id="PTHR11849">
    <property type="entry name" value="ETS"/>
    <property type="match status" value="1"/>
</dbReference>
<accession>A0A6I9Y2K6</accession>
<proteinExistence type="inferred from homology"/>
<dbReference type="GeneID" id="106548006"/>
<gene>
    <name evidence="6" type="primary">SPIB</name>
</gene>
<dbReference type="SUPFAM" id="SSF46785">
    <property type="entry name" value="Winged helix' DNA-binding domain"/>
    <property type="match status" value="1"/>
</dbReference>
<dbReference type="PROSITE" id="PS00345">
    <property type="entry name" value="ETS_DOMAIN_1"/>
    <property type="match status" value="1"/>
</dbReference>
<dbReference type="PROSITE" id="PS50061">
    <property type="entry name" value="ETS_DOMAIN_3"/>
    <property type="match status" value="1"/>
</dbReference>
<dbReference type="AlphaFoldDB" id="A0A6I9Y2K6"/>
<feature type="domain" description="ETS" evidence="4">
    <location>
        <begin position="171"/>
        <end position="254"/>
    </location>
</feature>
<evidence type="ECO:0000256" key="3">
    <source>
        <dbReference type="RuleBase" id="RU004019"/>
    </source>
</evidence>
<reference evidence="6" key="1">
    <citation type="submission" date="2025-08" db="UniProtKB">
        <authorList>
            <consortium name="RefSeq"/>
        </authorList>
    </citation>
    <scope>IDENTIFICATION</scope>
    <source>
        <tissue evidence="6">Skeletal muscle</tissue>
    </source>
</reference>
<dbReference type="PRINTS" id="PR00454">
    <property type="entry name" value="ETSDOMAIN"/>
</dbReference>
<comment type="subcellular location">
    <subcellularLocation>
        <location evidence="3">Nucleus</location>
    </subcellularLocation>
</comment>
<dbReference type="OrthoDB" id="10043646at2759"/>
<evidence type="ECO:0000256" key="1">
    <source>
        <dbReference type="ARBA" id="ARBA00005562"/>
    </source>
</evidence>
<evidence type="ECO:0000256" key="2">
    <source>
        <dbReference type="ARBA" id="ARBA00023125"/>
    </source>
</evidence>
<dbReference type="GO" id="GO:0000981">
    <property type="term" value="F:DNA-binding transcription factor activity, RNA polymerase II-specific"/>
    <property type="evidence" value="ECO:0007669"/>
    <property type="project" value="TreeGrafter"/>
</dbReference>
<keyword evidence="2 3" id="KW-0238">DNA-binding</keyword>
<dbReference type="InterPro" id="IPR036388">
    <property type="entry name" value="WH-like_DNA-bd_sf"/>
</dbReference>
<dbReference type="GO" id="GO:0030154">
    <property type="term" value="P:cell differentiation"/>
    <property type="evidence" value="ECO:0007669"/>
    <property type="project" value="TreeGrafter"/>
</dbReference>
<dbReference type="PANTHER" id="PTHR11849:SF174">
    <property type="entry name" value="TRANSCRIPTION FACTOR SPI-B"/>
    <property type="match status" value="1"/>
</dbReference>
<organism evidence="5 6">
    <name type="scientific">Thamnophis sirtalis</name>
    <dbReference type="NCBI Taxonomy" id="35019"/>
    <lineage>
        <taxon>Eukaryota</taxon>
        <taxon>Metazoa</taxon>
        <taxon>Chordata</taxon>
        <taxon>Craniata</taxon>
        <taxon>Vertebrata</taxon>
        <taxon>Euteleostomi</taxon>
        <taxon>Lepidosauria</taxon>
        <taxon>Squamata</taxon>
        <taxon>Bifurcata</taxon>
        <taxon>Unidentata</taxon>
        <taxon>Episquamata</taxon>
        <taxon>Toxicofera</taxon>
        <taxon>Serpentes</taxon>
        <taxon>Colubroidea</taxon>
        <taxon>Colubridae</taxon>
        <taxon>Natricinae</taxon>
        <taxon>Thamnophis</taxon>
    </lineage>
</organism>
<dbReference type="Pfam" id="PF00178">
    <property type="entry name" value="Ets"/>
    <property type="match status" value="1"/>
</dbReference>
<dbReference type="GO" id="GO:0043565">
    <property type="term" value="F:sequence-specific DNA binding"/>
    <property type="evidence" value="ECO:0007669"/>
    <property type="project" value="InterPro"/>
</dbReference>
<dbReference type="GO" id="GO:0005634">
    <property type="term" value="C:nucleus"/>
    <property type="evidence" value="ECO:0007669"/>
    <property type="project" value="UniProtKB-SubCell"/>
</dbReference>